<comment type="pathway">
    <text evidence="8">Carbohydrate biosynthesis; gluconeogenesis.</text>
</comment>
<dbReference type="HAMAP" id="MF_00473">
    <property type="entry name" value="G6P_isomerase"/>
    <property type="match status" value="1"/>
</dbReference>
<evidence type="ECO:0000256" key="1">
    <source>
        <dbReference type="ARBA" id="ARBA00004926"/>
    </source>
</evidence>
<keyword evidence="6 8" id="KW-0413">Isomerase</keyword>
<dbReference type="SUPFAM" id="SSF53697">
    <property type="entry name" value="SIS domain"/>
    <property type="match status" value="1"/>
</dbReference>
<comment type="function">
    <text evidence="8">Catalyzes the reversible isomerization of glucose-6-phosphate to fructose-6-phosphate.</text>
</comment>
<dbReference type="CDD" id="cd05015">
    <property type="entry name" value="SIS_PGI_1"/>
    <property type="match status" value="1"/>
</dbReference>
<dbReference type="Gene3D" id="3.40.50.10490">
    <property type="entry name" value="Glucose-6-phosphate isomerase like protein, domain 1"/>
    <property type="match status" value="2"/>
</dbReference>
<dbReference type="NCBIfam" id="NF010697">
    <property type="entry name" value="PRK14097.1"/>
    <property type="match status" value="1"/>
</dbReference>
<comment type="caution">
    <text evidence="8">Lacks conserved residue(s) required for the propagation of feature annotation.</text>
</comment>
<feature type="active site" description="Proton donor" evidence="8">
    <location>
        <position position="282"/>
    </location>
</feature>
<dbReference type="PRINTS" id="PR00662">
    <property type="entry name" value="G6PISOMERASE"/>
</dbReference>
<dbReference type="PROSITE" id="PS00765">
    <property type="entry name" value="P_GLUCOSE_ISOMERASE_1"/>
    <property type="match status" value="1"/>
</dbReference>
<dbReference type="AlphaFoldDB" id="A0A449A5W9"/>
<evidence type="ECO:0000313" key="10">
    <source>
        <dbReference type="EMBL" id="VEU59651.1"/>
    </source>
</evidence>
<evidence type="ECO:0000256" key="9">
    <source>
        <dbReference type="RuleBase" id="RU000612"/>
    </source>
</evidence>
<dbReference type="KEGG" id="mnu:NCTC10166_00630"/>
<dbReference type="Pfam" id="PF00342">
    <property type="entry name" value="PGI"/>
    <property type="match status" value="1"/>
</dbReference>
<gene>
    <name evidence="8 10" type="primary">pgi</name>
    <name evidence="10" type="ORF">NCTC10166_00630</name>
</gene>
<dbReference type="PROSITE" id="PS00174">
    <property type="entry name" value="P_GLUCOSE_ISOMERASE_2"/>
    <property type="match status" value="1"/>
</dbReference>
<dbReference type="PANTHER" id="PTHR11469">
    <property type="entry name" value="GLUCOSE-6-PHOSPHATE ISOMERASE"/>
    <property type="match status" value="1"/>
</dbReference>
<evidence type="ECO:0000256" key="4">
    <source>
        <dbReference type="ARBA" id="ARBA00022490"/>
    </source>
</evidence>
<dbReference type="InterPro" id="IPR001672">
    <property type="entry name" value="G6P_Isomerase"/>
</dbReference>
<comment type="catalytic activity">
    <reaction evidence="7 8 9">
        <text>alpha-D-glucose 6-phosphate = beta-D-fructose 6-phosphate</text>
        <dbReference type="Rhea" id="RHEA:11816"/>
        <dbReference type="ChEBI" id="CHEBI:57634"/>
        <dbReference type="ChEBI" id="CHEBI:58225"/>
        <dbReference type="EC" id="5.3.1.9"/>
    </reaction>
</comment>
<dbReference type="InterPro" id="IPR035482">
    <property type="entry name" value="SIS_PGI_2"/>
</dbReference>
<dbReference type="OrthoDB" id="140919at2"/>
<comment type="similarity">
    <text evidence="2 8 9">Belongs to the GPI family.</text>
</comment>
<proteinExistence type="inferred from homology"/>
<feature type="active site" evidence="8">
    <location>
        <position position="418"/>
    </location>
</feature>
<dbReference type="PANTHER" id="PTHR11469:SF1">
    <property type="entry name" value="GLUCOSE-6-PHOSPHATE ISOMERASE"/>
    <property type="match status" value="1"/>
</dbReference>
<comment type="subcellular location">
    <subcellularLocation>
        <location evidence="8">Cytoplasm</location>
    </subcellularLocation>
</comment>
<dbReference type="InterPro" id="IPR018189">
    <property type="entry name" value="Phosphoglucose_isomerase_CS"/>
</dbReference>
<keyword evidence="11" id="KW-1185">Reference proteome</keyword>
<comment type="pathway">
    <text evidence="1 8 9">Carbohydrate degradation; glycolysis; D-glyceraldehyde 3-phosphate and glycerone phosphate from D-glucose: step 2/4.</text>
</comment>
<evidence type="ECO:0000313" key="11">
    <source>
        <dbReference type="Proteomes" id="UP000289440"/>
    </source>
</evidence>
<dbReference type="GO" id="GO:0006094">
    <property type="term" value="P:gluconeogenesis"/>
    <property type="evidence" value="ECO:0007669"/>
    <property type="project" value="UniProtKB-UniRule"/>
</dbReference>
<protein>
    <recommendedName>
        <fullName evidence="8">Glucose-6-phosphate isomerase</fullName>
        <shortName evidence="8">GPI</shortName>
        <ecNumber evidence="8">5.3.1.9</ecNumber>
    </recommendedName>
    <alternativeName>
        <fullName evidence="8">Phosphoglucose isomerase</fullName>
        <shortName evidence="8">PGI</shortName>
    </alternativeName>
    <alternativeName>
        <fullName evidence="8">Phosphohexose isomerase</fullName>
        <shortName evidence="8">PHI</shortName>
    </alternativeName>
</protein>
<dbReference type="EMBL" id="LR214951">
    <property type="protein sequence ID" value="VEU59651.1"/>
    <property type="molecule type" value="Genomic_DNA"/>
</dbReference>
<evidence type="ECO:0000256" key="8">
    <source>
        <dbReference type="HAMAP-Rule" id="MF_00473"/>
    </source>
</evidence>
<evidence type="ECO:0000256" key="7">
    <source>
        <dbReference type="ARBA" id="ARBA00029321"/>
    </source>
</evidence>
<keyword evidence="4 8" id="KW-0963">Cytoplasm</keyword>
<dbReference type="GO" id="GO:0006096">
    <property type="term" value="P:glycolytic process"/>
    <property type="evidence" value="ECO:0007669"/>
    <property type="project" value="UniProtKB-UniRule"/>
</dbReference>
<evidence type="ECO:0000256" key="2">
    <source>
        <dbReference type="ARBA" id="ARBA00006604"/>
    </source>
</evidence>
<dbReference type="FunFam" id="3.40.50.10490:FF:000016">
    <property type="entry name" value="Glucose-6-phosphate isomerase"/>
    <property type="match status" value="1"/>
</dbReference>
<organism evidence="10 11">
    <name type="scientific">Mesomycoplasma neurolyticum</name>
    <dbReference type="NCBI Taxonomy" id="2120"/>
    <lineage>
        <taxon>Bacteria</taxon>
        <taxon>Bacillati</taxon>
        <taxon>Mycoplasmatota</taxon>
        <taxon>Mycoplasmoidales</taxon>
        <taxon>Metamycoplasmataceae</taxon>
        <taxon>Mesomycoplasma</taxon>
    </lineage>
</organism>
<sequence length="428" mass="48566">MKKINLDLSKAINLEKIFELQDKVTEINNSMNNLTAIGSDFLGWKDLTENINLAELKQMKKIANKLHKENVEVLVVIGIGGSYLGSKAALDFIQGNYPGTERKMEIIFAGTSLSSMQLSQLLNYVKNKKFAINVISKSGTTIEPAIAFKFFKSFLEHKIGKEKANDYIFVTTDANRGQLFEMARTKGYQKFVILDNIGGRFSVLSPVGFFPLICAGIDVDKIIQGAKEANKLYEKNSLKENDAYKYAVARYILYKKYQVELLISYEPNMMYFNEWWKQLFGESEGKNQKGLFPASAIFSTDLHSLGQFIQEGSKIFFETVMTIQTPEKDLLMFDDEENLDNLNYLTGLTLHKINNIAFTATQDAHTNVGQVPNIHLLLKDNKEKTFGWLVMFFERACAISAYLLGVNPFNQPGVEVYKSNMKKILNKK</sequence>
<keyword evidence="5 8" id="KW-0324">Glycolysis</keyword>
<accession>A0A449A5W9</accession>
<dbReference type="UniPathway" id="UPA00138"/>
<dbReference type="GO" id="GO:0005829">
    <property type="term" value="C:cytosol"/>
    <property type="evidence" value="ECO:0007669"/>
    <property type="project" value="TreeGrafter"/>
</dbReference>
<dbReference type="CDD" id="cd05016">
    <property type="entry name" value="SIS_PGI_2"/>
    <property type="match status" value="1"/>
</dbReference>
<dbReference type="InterPro" id="IPR046348">
    <property type="entry name" value="SIS_dom_sf"/>
</dbReference>
<dbReference type="UniPathway" id="UPA00109">
    <property type="reaction ID" value="UER00181"/>
</dbReference>
<keyword evidence="3 8" id="KW-0312">Gluconeogenesis</keyword>
<dbReference type="EC" id="5.3.1.9" evidence="8"/>
<dbReference type="PROSITE" id="PS51463">
    <property type="entry name" value="P_GLUCOSE_ISOMERASE_3"/>
    <property type="match status" value="1"/>
</dbReference>
<evidence type="ECO:0000256" key="5">
    <source>
        <dbReference type="ARBA" id="ARBA00023152"/>
    </source>
</evidence>
<dbReference type="GO" id="GO:0097367">
    <property type="term" value="F:carbohydrate derivative binding"/>
    <property type="evidence" value="ECO:0007669"/>
    <property type="project" value="InterPro"/>
</dbReference>
<evidence type="ECO:0000256" key="6">
    <source>
        <dbReference type="ARBA" id="ARBA00023235"/>
    </source>
</evidence>
<dbReference type="GO" id="GO:0004347">
    <property type="term" value="F:glucose-6-phosphate isomerase activity"/>
    <property type="evidence" value="ECO:0007669"/>
    <property type="project" value="UniProtKB-UniRule"/>
</dbReference>
<evidence type="ECO:0000256" key="3">
    <source>
        <dbReference type="ARBA" id="ARBA00022432"/>
    </source>
</evidence>
<dbReference type="Proteomes" id="UP000289440">
    <property type="component" value="Chromosome"/>
</dbReference>
<reference evidence="10 11" key="1">
    <citation type="submission" date="2019-01" db="EMBL/GenBank/DDBJ databases">
        <authorList>
            <consortium name="Pathogen Informatics"/>
        </authorList>
    </citation>
    <scope>NUCLEOTIDE SEQUENCE [LARGE SCALE GENOMIC DNA]</scope>
    <source>
        <strain evidence="10 11">NCTC10166</strain>
    </source>
</reference>
<dbReference type="GO" id="GO:0051156">
    <property type="term" value="P:glucose 6-phosphate metabolic process"/>
    <property type="evidence" value="ECO:0007669"/>
    <property type="project" value="TreeGrafter"/>
</dbReference>
<dbReference type="GO" id="GO:0048029">
    <property type="term" value="F:monosaccharide binding"/>
    <property type="evidence" value="ECO:0007669"/>
    <property type="project" value="TreeGrafter"/>
</dbReference>
<dbReference type="InterPro" id="IPR035476">
    <property type="entry name" value="SIS_PGI_1"/>
</dbReference>
<name>A0A449A5W9_9BACT</name>
<dbReference type="RefSeq" id="WP_129720025.1">
    <property type="nucleotide sequence ID" value="NZ_LR214951.1"/>
</dbReference>